<name>A0A4S8L4C9_DENBC</name>
<dbReference type="Proteomes" id="UP000297245">
    <property type="component" value="Unassembled WGS sequence"/>
</dbReference>
<dbReference type="EMBL" id="ML179667">
    <property type="protein sequence ID" value="THU83369.1"/>
    <property type="molecule type" value="Genomic_DNA"/>
</dbReference>
<accession>A0A4S8L4C9</accession>
<organism evidence="1 2">
    <name type="scientific">Dendrothele bispora (strain CBS 962.96)</name>
    <dbReference type="NCBI Taxonomy" id="1314807"/>
    <lineage>
        <taxon>Eukaryota</taxon>
        <taxon>Fungi</taxon>
        <taxon>Dikarya</taxon>
        <taxon>Basidiomycota</taxon>
        <taxon>Agaricomycotina</taxon>
        <taxon>Agaricomycetes</taxon>
        <taxon>Agaricomycetidae</taxon>
        <taxon>Agaricales</taxon>
        <taxon>Agaricales incertae sedis</taxon>
        <taxon>Dendrothele</taxon>
    </lineage>
</organism>
<proteinExistence type="predicted"/>
<evidence type="ECO:0000313" key="1">
    <source>
        <dbReference type="EMBL" id="THU83369.1"/>
    </source>
</evidence>
<reference evidence="1 2" key="1">
    <citation type="journal article" date="2019" name="Nat. Ecol. Evol.">
        <title>Megaphylogeny resolves global patterns of mushroom evolution.</title>
        <authorList>
            <person name="Varga T."/>
            <person name="Krizsan K."/>
            <person name="Foldi C."/>
            <person name="Dima B."/>
            <person name="Sanchez-Garcia M."/>
            <person name="Sanchez-Ramirez S."/>
            <person name="Szollosi G.J."/>
            <person name="Szarkandi J.G."/>
            <person name="Papp V."/>
            <person name="Albert L."/>
            <person name="Andreopoulos W."/>
            <person name="Angelini C."/>
            <person name="Antonin V."/>
            <person name="Barry K.W."/>
            <person name="Bougher N.L."/>
            <person name="Buchanan P."/>
            <person name="Buyck B."/>
            <person name="Bense V."/>
            <person name="Catcheside P."/>
            <person name="Chovatia M."/>
            <person name="Cooper J."/>
            <person name="Damon W."/>
            <person name="Desjardin D."/>
            <person name="Finy P."/>
            <person name="Geml J."/>
            <person name="Haridas S."/>
            <person name="Hughes K."/>
            <person name="Justo A."/>
            <person name="Karasinski D."/>
            <person name="Kautmanova I."/>
            <person name="Kiss B."/>
            <person name="Kocsube S."/>
            <person name="Kotiranta H."/>
            <person name="LaButti K.M."/>
            <person name="Lechner B.E."/>
            <person name="Liimatainen K."/>
            <person name="Lipzen A."/>
            <person name="Lukacs Z."/>
            <person name="Mihaltcheva S."/>
            <person name="Morgado L.N."/>
            <person name="Niskanen T."/>
            <person name="Noordeloos M.E."/>
            <person name="Ohm R.A."/>
            <person name="Ortiz-Santana B."/>
            <person name="Ovrebo C."/>
            <person name="Racz N."/>
            <person name="Riley R."/>
            <person name="Savchenko A."/>
            <person name="Shiryaev A."/>
            <person name="Soop K."/>
            <person name="Spirin V."/>
            <person name="Szebenyi C."/>
            <person name="Tomsovsky M."/>
            <person name="Tulloss R.E."/>
            <person name="Uehling J."/>
            <person name="Grigoriev I.V."/>
            <person name="Vagvolgyi C."/>
            <person name="Papp T."/>
            <person name="Martin F.M."/>
            <person name="Miettinen O."/>
            <person name="Hibbett D.S."/>
            <person name="Nagy L.G."/>
        </authorList>
    </citation>
    <scope>NUCLEOTIDE SEQUENCE [LARGE SCALE GENOMIC DNA]</scope>
    <source>
        <strain evidence="1 2">CBS 962.96</strain>
    </source>
</reference>
<gene>
    <name evidence="1" type="ORF">K435DRAFT_871352</name>
</gene>
<protein>
    <submittedName>
        <fullName evidence="1">Uncharacterized protein</fullName>
    </submittedName>
</protein>
<sequence>MWFRINGRSVDPDRHSLQDSRLLPIDDENALVSCFAHTTGDSSNQRIVEINYIPSSTAKFQLYHQIREFRCTSHALTSKTLNFTVDAELALSSYLSAPSVFPSEFRWVGDNKDAHVSISYPGEQCDMHCVFQYQWHGTTVYFMALGLLTESERRIPWVDVFSSTDALQFPMYGSLISLQAQDMNAERMAQQRLHSISGRH</sequence>
<dbReference type="AlphaFoldDB" id="A0A4S8L4C9"/>
<evidence type="ECO:0000313" key="2">
    <source>
        <dbReference type="Proteomes" id="UP000297245"/>
    </source>
</evidence>
<keyword evidence="2" id="KW-1185">Reference proteome</keyword>